<accession>A0A4P6MYF8</accession>
<keyword evidence="2" id="KW-0808">Transferase</keyword>
<dbReference type="InterPro" id="IPR056935">
    <property type="entry name" value="Rv0428c-like_C"/>
</dbReference>
<dbReference type="InterPro" id="IPR016181">
    <property type="entry name" value="Acyl_CoA_acyltransferase"/>
</dbReference>
<evidence type="ECO:0000313" key="3">
    <source>
        <dbReference type="Proteomes" id="UP000290408"/>
    </source>
</evidence>
<dbReference type="AlphaFoldDB" id="A0A4P6MYF8"/>
<dbReference type="PROSITE" id="PS51186">
    <property type="entry name" value="GNAT"/>
    <property type="match status" value="1"/>
</dbReference>
<dbReference type="PANTHER" id="PTHR43072">
    <property type="entry name" value="N-ACETYLTRANSFERASE"/>
    <property type="match status" value="1"/>
</dbReference>
<dbReference type="KEGG" id="jli:EXU32_11465"/>
<dbReference type="Proteomes" id="UP000290408">
    <property type="component" value="Chromosome"/>
</dbReference>
<dbReference type="Pfam" id="PF24553">
    <property type="entry name" value="Rv0428c_C"/>
    <property type="match status" value="1"/>
</dbReference>
<dbReference type="PANTHER" id="PTHR43072:SF60">
    <property type="entry name" value="L-2,4-DIAMINOBUTYRIC ACID ACETYLTRANSFERASE"/>
    <property type="match status" value="1"/>
</dbReference>
<dbReference type="EMBL" id="CP036164">
    <property type="protein sequence ID" value="QBF46810.1"/>
    <property type="molecule type" value="Genomic_DNA"/>
</dbReference>
<dbReference type="CDD" id="cd04301">
    <property type="entry name" value="NAT_SF"/>
    <property type="match status" value="1"/>
</dbReference>
<dbReference type="STRING" id="1216970.GCA_001570985_01337"/>
<keyword evidence="3" id="KW-1185">Reference proteome</keyword>
<dbReference type="OrthoDB" id="9775595at2"/>
<feature type="domain" description="N-acetyltransferase" evidence="1">
    <location>
        <begin position="202"/>
        <end position="337"/>
    </location>
</feature>
<name>A0A4P6MYF8_9MICO</name>
<proteinExistence type="predicted"/>
<dbReference type="SUPFAM" id="SSF55729">
    <property type="entry name" value="Acyl-CoA N-acyltransferases (Nat)"/>
    <property type="match status" value="1"/>
</dbReference>
<protein>
    <submittedName>
        <fullName evidence="2">GNAT family N-acetyltransferase</fullName>
    </submittedName>
</protein>
<evidence type="ECO:0000259" key="1">
    <source>
        <dbReference type="PROSITE" id="PS51186"/>
    </source>
</evidence>
<dbReference type="Gene3D" id="3.40.630.30">
    <property type="match status" value="1"/>
</dbReference>
<gene>
    <name evidence="2" type="ORF">EXU32_11465</name>
</gene>
<evidence type="ECO:0000313" key="2">
    <source>
        <dbReference type="EMBL" id="QBF46810.1"/>
    </source>
</evidence>
<organism evidence="2 3">
    <name type="scientific">Janibacter limosus</name>
    <dbReference type="NCBI Taxonomy" id="53458"/>
    <lineage>
        <taxon>Bacteria</taxon>
        <taxon>Bacillati</taxon>
        <taxon>Actinomycetota</taxon>
        <taxon>Actinomycetes</taxon>
        <taxon>Micrococcales</taxon>
        <taxon>Intrasporangiaceae</taxon>
        <taxon>Janibacter</taxon>
    </lineage>
</organism>
<dbReference type="GO" id="GO:0016747">
    <property type="term" value="F:acyltransferase activity, transferring groups other than amino-acyl groups"/>
    <property type="evidence" value="ECO:0007669"/>
    <property type="project" value="InterPro"/>
</dbReference>
<sequence length="341" mass="36213">MSDLMVGLTTGTRVAVRTQIDPAPAHGPTLTDTVGELLALDDEQVHIATRTGEVVLRRDLVVAARAIPPKPTRRGAPHRAITIEDLHLVMTKGQPGLDEDWLGTKGAGWLLRAGAGWTGRSNSALPVGDPGLPLPEAVDAVESWYRERELAPVVMLPRPVGAGTSDDPLGALLLQRGWLEGHPADVLTGRTETLLHGAGPSPTGYSLQASDAADEAWLAGGSPRLLQHLDAARRILALPPRQVFLTARDAAGHVAGVVRVALADGWAGIFGLHVDPDHRGRGLGRWLTVEALRAAADAGASLTYLQVEPGNEPAQRLHRGLGMTAHHDYVYLARLQDSARP</sequence>
<reference evidence="2 3" key="1">
    <citation type="submission" date="2019-02" db="EMBL/GenBank/DDBJ databases">
        <title>Genomic data mining of an Antarctic deep-sea actinobacterium, Janibacterlimosus P3-3-X1.</title>
        <authorList>
            <person name="Liao L."/>
            <person name="Chen B."/>
        </authorList>
    </citation>
    <scope>NUCLEOTIDE SEQUENCE [LARGE SCALE GENOMIC DNA]</scope>
    <source>
        <strain evidence="2 3">P3-3-X1</strain>
    </source>
</reference>
<dbReference type="InterPro" id="IPR000182">
    <property type="entry name" value="GNAT_dom"/>
</dbReference>
<dbReference type="RefSeq" id="WP_130630026.1">
    <property type="nucleotide sequence ID" value="NZ_CP036164.1"/>
</dbReference>